<evidence type="ECO:0000256" key="12">
    <source>
        <dbReference type="ARBA" id="ARBA00023157"/>
    </source>
</evidence>
<dbReference type="InterPro" id="IPR027417">
    <property type="entry name" value="P-loop_NTPase"/>
</dbReference>
<dbReference type="GO" id="GO:0004222">
    <property type="term" value="F:metalloendopeptidase activity"/>
    <property type="evidence" value="ECO:0007669"/>
    <property type="project" value="UniProtKB-UniRule"/>
</dbReference>
<keyword evidence="5 16" id="KW-0732">Signal</keyword>
<dbReference type="InterPro" id="IPR034035">
    <property type="entry name" value="Astacin-like_dom"/>
</dbReference>
<feature type="domain" description="Peptidase M12A" evidence="20">
    <location>
        <begin position="77"/>
        <end position="271"/>
    </location>
</feature>
<organism evidence="21 22">
    <name type="scientific">Mesorhabditis spiculigera</name>
    <dbReference type="NCBI Taxonomy" id="96644"/>
    <lineage>
        <taxon>Eukaryota</taxon>
        <taxon>Metazoa</taxon>
        <taxon>Ecdysozoa</taxon>
        <taxon>Nematoda</taxon>
        <taxon>Chromadorea</taxon>
        <taxon>Rhabditida</taxon>
        <taxon>Rhabditina</taxon>
        <taxon>Rhabditomorpha</taxon>
        <taxon>Rhabditoidea</taxon>
        <taxon>Rhabditidae</taxon>
        <taxon>Mesorhabditinae</taxon>
        <taxon>Mesorhabditis</taxon>
    </lineage>
</organism>
<feature type="domain" description="PH" evidence="18">
    <location>
        <begin position="734"/>
        <end position="889"/>
    </location>
</feature>
<dbReference type="PROSITE" id="PS51864">
    <property type="entry name" value="ASTACIN"/>
    <property type="match status" value="1"/>
</dbReference>
<keyword evidence="12" id="KW-1015">Disulfide bond</keyword>
<keyword evidence="13" id="KW-0325">Glycoprotein</keyword>
<evidence type="ECO:0000256" key="5">
    <source>
        <dbReference type="ARBA" id="ARBA00022729"/>
    </source>
</evidence>
<dbReference type="Proteomes" id="UP001177023">
    <property type="component" value="Unassembled WGS sequence"/>
</dbReference>
<dbReference type="PANTHER" id="PTHR45819">
    <property type="entry name" value="CENTAURIN-GAMMA-1A"/>
    <property type="match status" value="1"/>
</dbReference>
<evidence type="ECO:0000256" key="4">
    <source>
        <dbReference type="ARBA" id="ARBA00022723"/>
    </source>
</evidence>
<dbReference type="GO" id="GO:0006508">
    <property type="term" value="P:proteolysis"/>
    <property type="evidence" value="ECO:0007669"/>
    <property type="project" value="UniProtKB-KW"/>
</dbReference>
<keyword evidence="10 15" id="KW-0482">Metalloprotease</keyword>
<feature type="chain" id="PRO_5041486223" description="Metalloendopeptidase" evidence="16">
    <location>
        <begin position="28"/>
        <end position="1030"/>
    </location>
</feature>
<dbReference type="Gene3D" id="3.40.50.300">
    <property type="entry name" value="P-loop containing nucleotide triphosphate hydrolases"/>
    <property type="match status" value="1"/>
</dbReference>
<evidence type="ECO:0000256" key="11">
    <source>
        <dbReference type="ARBA" id="ARBA00023145"/>
    </source>
</evidence>
<accession>A0AA36G979</accession>
<dbReference type="GO" id="GO:0005525">
    <property type="term" value="F:GTP binding"/>
    <property type="evidence" value="ECO:0007669"/>
    <property type="project" value="InterPro"/>
</dbReference>
<keyword evidence="2" id="KW-0343">GTPase activation</keyword>
<evidence type="ECO:0000256" key="16">
    <source>
        <dbReference type="RuleBase" id="RU361183"/>
    </source>
</evidence>
<comment type="similarity">
    <text evidence="1">Belongs to the centaurin gamma-like family.</text>
</comment>
<evidence type="ECO:0000256" key="8">
    <source>
        <dbReference type="ARBA" id="ARBA00022833"/>
    </source>
</evidence>
<protein>
    <recommendedName>
        <fullName evidence="16">Metalloendopeptidase</fullName>
        <ecNumber evidence="16">3.4.24.-</ecNumber>
    </recommendedName>
</protein>
<evidence type="ECO:0000256" key="17">
    <source>
        <dbReference type="SAM" id="MobiDB-lite"/>
    </source>
</evidence>
<dbReference type="CDD" id="cd08204">
    <property type="entry name" value="ArfGap"/>
    <property type="match status" value="1"/>
</dbReference>
<comment type="caution">
    <text evidence="15">Lacks conserved residue(s) required for the propagation of feature annotation.</text>
</comment>
<dbReference type="Gene3D" id="1.10.220.150">
    <property type="entry name" value="Arf GTPase activating protein"/>
    <property type="match status" value="1"/>
</dbReference>
<dbReference type="InterPro" id="IPR051282">
    <property type="entry name" value="Arf-GAP_GTPase_ANK_PH"/>
</dbReference>
<keyword evidence="4 15" id="KW-0479">Metal-binding</keyword>
<keyword evidence="22" id="KW-1185">Reference proteome</keyword>
<evidence type="ECO:0000256" key="1">
    <source>
        <dbReference type="ARBA" id="ARBA00005430"/>
    </source>
</evidence>
<keyword evidence="6 14" id="KW-0863">Zinc-finger</keyword>
<dbReference type="CDD" id="cd04280">
    <property type="entry name" value="ZnMc_astacin_like"/>
    <property type="match status" value="1"/>
</dbReference>
<sequence length="1030" mass="117103">MGRYVFSIGRIVITVVVLVVGPVAVSSQPYGDLFHDIRSYLPKYARHNRWMNSGKYQGDIDVNPQLIQSAQGQVFYNALKNKQLRWPEGVIPYVMDTAFLPNEARTIERAFNSYHRATCIRFEPRDGEGDYLNIVKGYGCYSQVGRTGGKQEISLGRGCLFHEIIVHELMHSVGFWHEHSRADRDDHIKIVWDNILPGMKSQFDKVAASLQDLQGEKYDYLSIMHYDSTAFSRNGKNTIETVEDGFTEMIGSANDLSKNDVIKINKLYQCDGPTPATTRKPSKPLIKQSLRTRIRPKIDAAEGSEKCVDHFIDCPHFSQYCKRASFFFVMNVKHQIGEESPAVWRCRRWMTLYEPPSLPPHCQRRMGFAKNLLLKLKAVIPNPHDGPSSYSPMEFYSRPRAKSLHGSPDWDYQPDEASLRHETGQLADELKRYENIHPLFFQIYDILEEMGEDDYHAEIIRERVINLEEAFVASPEWVLSRTITELRIGVVGCGQARQGALVNRYLTDEFCNESLPDGGRYKKELTMQGRKYLMLIRDQGDAMPSQEFTMWADVVLIVFSVERLQDSFQEIDTHINMMSHFRNIDHLPLIAVGTQASKAPTRGLQSAEVNGKVMKLGKHCSYIETCPYTGHNVEAAFLDAARKAINQRCIYSLRPETPRSDHRKFSFGLFSPMHMPFRSKSGGISASTSHLNQHSRSVAPPFTPLTTRKNRSISGVLRRESLEKYRHFGQGQTIPIMQAYLWKRAEKNLLNREWKRKFVCIFDDGRLAYYPNQKSFFELKPGKEVFLGLATVRRSDRLQNRVLPKTGSSPHLNQLVNVKNEKKDSQSCAPPIPLISVPKKVVRKDSAGKTEERPDCFEIISHDQRHWIFAASTPEEKEQWIAAIERQIAQALANARGEVSQTNSPATSPTSDDASATPQVSALLSRPGNELCADCGGSNPTWVSLNLGVVLCIECAAIHRELGAHISKVRSLCLDNISVDKLSIASNMGNERANQYWEPKAATDTKPTSDASRELKKQWICRKYIKRDFM</sequence>
<keyword evidence="7 15" id="KW-0378">Hydrolase</keyword>
<dbReference type="EMBL" id="CATQJA010002659">
    <property type="protein sequence ID" value="CAJ0580246.1"/>
    <property type="molecule type" value="Genomic_DNA"/>
</dbReference>
<dbReference type="Pfam" id="PF00169">
    <property type="entry name" value="PH"/>
    <property type="match status" value="1"/>
</dbReference>
<feature type="non-terminal residue" evidence="21">
    <location>
        <position position="1"/>
    </location>
</feature>
<dbReference type="InterPro" id="IPR037278">
    <property type="entry name" value="ARFGAP/RecO"/>
</dbReference>
<evidence type="ECO:0000256" key="10">
    <source>
        <dbReference type="ARBA" id="ARBA00023049"/>
    </source>
</evidence>
<dbReference type="Gene3D" id="2.30.29.30">
    <property type="entry name" value="Pleckstrin-homology domain (PH domain)/Phosphotyrosine-binding domain (PTB)"/>
    <property type="match status" value="1"/>
</dbReference>
<keyword evidence="3 15" id="KW-0645">Protease</keyword>
<evidence type="ECO:0000256" key="6">
    <source>
        <dbReference type="ARBA" id="ARBA00022771"/>
    </source>
</evidence>
<dbReference type="FunFam" id="1.10.220.150:FF:000009">
    <property type="entry name" value="stromal membrane-associated protein 1 isoform X1"/>
    <property type="match status" value="1"/>
</dbReference>
<evidence type="ECO:0000256" key="15">
    <source>
        <dbReference type="PROSITE-ProRule" id="PRU01211"/>
    </source>
</evidence>
<dbReference type="InterPro" id="IPR006026">
    <property type="entry name" value="Peptidase_Metallo"/>
</dbReference>
<dbReference type="InterPro" id="IPR001506">
    <property type="entry name" value="Peptidase_M12A"/>
</dbReference>
<dbReference type="GO" id="GO:0008270">
    <property type="term" value="F:zinc ion binding"/>
    <property type="evidence" value="ECO:0007669"/>
    <property type="project" value="UniProtKB-UniRule"/>
</dbReference>
<comment type="caution">
    <text evidence="21">The sequence shown here is derived from an EMBL/GenBank/DDBJ whole genome shotgun (WGS) entry which is preliminary data.</text>
</comment>
<dbReference type="Pfam" id="PF01412">
    <property type="entry name" value="ArfGap"/>
    <property type="match status" value="1"/>
</dbReference>
<feature type="region of interest" description="Disordered" evidence="17">
    <location>
        <begin position="895"/>
        <end position="920"/>
    </location>
</feature>
<keyword evidence="8 15" id="KW-0862">Zinc</keyword>
<feature type="domain" description="Arf-GAP" evidence="19">
    <location>
        <begin position="917"/>
        <end position="1030"/>
    </location>
</feature>
<evidence type="ECO:0000256" key="9">
    <source>
        <dbReference type="ARBA" id="ARBA00023043"/>
    </source>
</evidence>
<dbReference type="GO" id="GO:0005096">
    <property type="term" value="F:GTPase activator activity"/>
    <property type="evidence" value="ECO:0007669"/>
    <property type="project" value="UniProtKB-KW"/>
</dbReference>
<proteinExistence type="inferred from homology"/>
<comment type="cofactor">
    <cofactor evidence="15 16">
        <name>Zn(2+)</name>
        <dbReference type="ChEBI" id="CHEBI:29105"/>
    </cofactor>
    <text evidence="15 16">Binds 1 zinc ion per subunit.</text>
</comment>
<dbReference type="SUPFAM" id="SSF50729">
    <property type="entry name" value="PH domain-like"/>
    <property type="match status" value="1"/>
</dbReference>
<dbReference type="SMART" id="SM00233">
    <property type="entry name" value="PH"/>
    <property type="match status" value="1"/>
</dbReference>
<feature type="binding site" evidence="15">
    <location>
        <position position="171"/>
    </location>
    <ligand>
        <name>Zn(2+)</name>
        <dbReference type="ChEBI" id="CHEBI:29105"/>
        <note>catalytic</note>
    </ligand>
</feature>
<evidence type="ECO:0000256" key="7">
    <source>
        <dbReference type="ARBA" id="ARBA00022801"/>
    </source>
</evidence>
<evidence type="ECO:0000256" key="13">
    <source>
        <dbReference type="ARBA" id="ARBA00023180"/>
    </source>
</evidence>
<dbReference type="Gene3D" id="3.40.390.10">
    <property type="entry name" value="Collagenase (Catalytic Domain)"/>
    <property type="match status" value="1"/>
</dbReference>
<dbReference type="SUPFAM" id="SSF52540">
    <property type="entry name" value="P-loop containing nucleoside triphosphate hydrolases"/>
    <property type="match status" value="1"/>
</dbReference>
<keyword evidence="9" id="KW-0040">ANK repeat</keyword>
<dbReference type="SUPFAM" id="SSF55486">
    <property type="entry name" value="Metalloproteases ('zincins'), catalytic domain"/>
    <property type="match status" value="1"/>
</dbReference>
<dbReference type="Pfam" id="PF00071">
    <property type="entry name" value="Ras"/>
    <property type="match status" value="1"/>
</dbReference>
<dbReference type="SUPFAM" id="SSF57863">
    <property type="entry name" value="ArfGap/RecO-like zinc finger"/>
    <property type="match status" value="1"/>
</dbReference>
<dbReference type="InterPro" id="IPR038508">
    <property type="entry name" value="ArfGAP_dom_sf"/>
</dbReference>
<dbReference type="PROSITE" id="PS50115">
    <property type="entry name" value="ARFGAP"/>
    <property type="match status" value="1"/>
</dbReference>
<dbReference type="PRINTS" id="PR00480">
    <property type="entry name" value="ASTACIN"/>
</dbReference>
<evidence type="ECO:0000259" key="19">
    <source>
        <dbReference type="PROSITE" id="PS50115"/>
    </source>
</evidence>
<dbReference type="SMART" id="SM00235">
    <property type="entry name" value="ZnMc"/>
    <property type="match status" value="1"/>
</dbReference>
<dbReference type="SMART" id="SM00174">
    <property type="entry name" value="RHO"/>
    <property type="match status" value="1"/>
</dbReference>
<gene>
    <name evidence="21" type="ORF">MSPICULIGERA_LOCUS18444</name>
</gene>
<dbReference type="SMART" id="SM00105">
    <property type="entry name" value="ArfGap"/>
    <property type="match status" value="1"/>
</dbReference>
<evidence type="ECO:0000256" key="2">
    <source>
        <dbReference type="ARBA" id="ARBA00022468"/>
    </source>
</evidence>
<dbReference type="InterPro" id="IPR011993">
    <property type="entry name" value="PH-like_dom_sf"/>
</dbReference>
<feature type="signal peptide" evidence="16">
    <location>
        <begin position="1"/>
        <end position="27"/>
    </location>
</feature>
<keyword evidence="11" id="KW-0865">Zymogen</keyword>
<dbReference type="FunFam" id="3.40.390.10:FF:000015">
    <property type="entry name" value="Meprin A subunit"/>
    <property type="match status" value="1"/>
</dbReference>
<name>A0AA36G979_9BILA</name>
<evidence type="ECO:0000259" key="20">
    <source>
        <dbReference type="PROSITE" id="PS51864"/>
    </source>
</evidence>
<feature type="compositionally biased region" description="Polar residues" evidence="17">
    <location>
        <begin position="899"/>
        <end position="920"/>
    </location>
</feature>
<evidence type="ECO:0000256" key="3">
    <source>
        <dbReference type="ARBA" id="ARBA00022670"/>
    </source>
</evidence>
<dbReference type="InterPro" id="IPR024079">
    <property type="entry name" value="MetalloPept_cat_dom_sf"/>
</dbReference>
<dbReference type="Pfam" id="PF01400">
    <property type="entry name" value="Astacin"/>
    <property type="match status" value="1"/>
</dbReference>
<dbReference type="InterPro" id="IPR001806">
    <property type="entry name" value="Small_GTPase"/>
</dbReference>
<dbReference type="InterPro" id="IPR001849">
    <property type="entry name" value="PH_domain"/>
</dbReference>
<feature type="binding site" evidence="15">
    <location>
        <position position="167"/>
    </location>
    <ligand>
        <name>Zn(2+)</name>
        <dbReference type="ChEBI" id="CHEBI:29105"/>
        <note>catalytic</note>
    </ligand>
</feature>
<dbReference type="AlphaFoldDB" id="A0AA36G979"/>
<evidence type="ECO:0000256" key="14">
    <source>
        <dbReference type="PROSITE-ProRule" id="PRU00288"/>
    </source>
</evidence>
<evidence type="ECO:0000313" key="21">
    <source>
        <dbReference type="EMBL" id="CAJ0580246.1"/>
    </source>
</evidence>
<reference evidence="21" key="1">
    <citation type="submission" date="2023-06" db="EMBL/GenBank/DDBJ databases">
        <authorList>
            <person name="Delattre M."/>
        </authorList>
    </citation>
    <scope>NUCLEOTIDE SEQUENCE</scope>
    <source>
        <strain evidence="21">AF72</strain>
    </source>
</reference>
<evidence type="ECO:0000259" key="18">
    <source>
        <dbReference type="PROSITE" id="PS50003"/>
    </source>
</evidence>
<dbReference type="PANTHER" id="PTHR45819:SF5">
    <property type="entry name" value="CENTAURIN-GAMMA-1A"/>
    <property type="match status" value="1"/>
</dbReference>
<dbReference type="PROSITE" id="PS50003">
    <property type="entry name" value="PH_DOMAIN"/>
    <property type="match status" value="1"/>
</dbReference>
<evidence type="ECO:0000313" key="22">
    <source>
        <dbReference type="Proteomes" id="UP001177023"/>
    </source>
</evidence>
<dbReference type="EC" id="3.4.24.-" evidence="16"/>
<dbReference type="SMART" id="SM00173">
    <property type="entry name" value="RAS"/>
    <property type="match status" value="1"/>
</dbReference>
<feature type="binding site" evidence="15">
    <location>
        <position position="177"/>
    </location>
    <ligand>
        <name>Zn(2+)</name>
        <dbReference type="ChEBI" id="CHEBI:29105"/>
        <note>catalytic</note>
    </ligand>
</feature>
<dbReference type="GO" id="GO:0003924">
    <property type="term" value="F:GTPase activity"/>
    <property type="evidence" value="ECO:0007669"/>
    <property type="project" value="InterPro"/>
</dbReference>
<dbReference type="InterPro" id="IPR001164">
    <property type="entry name" value="ArfGAP_dom"/>
</dbReference>
<feature type="active site" evidence="15">
    <location>
        <position position="168"/>
    </location>
</feature>